<evidence type="ECO:0000256" key="3">
    <source>
        <dbReference type="ARBA" id="ARBA00022694"/>
    </source>
</evidence>
<keyword evidence="4" id="KW-0067">ATP-binding</keyword>
<dbReference type="SMR" id="A0A7Z7VXJ1"/>
<feature type="binding site" evidence="4">
    <location>
        <position position="100"/>
    </location>
    <ligand>
        <name>ATP</name>
        <dbReference type="ChEBI" id="CHEBI:30616"/>
    </ligand>
</feature>
<evidence type="ECO:0000313" key="6">
    <source>
        <dbReference type="EMBL" id="NHA34535.1"/>
    </source>
</evidence>
<keyword evidence="4" id="KW-0547">Nucleotide-binding</keyword>
<evidence type="ECO:0000313" key="9">
    <source>
        <dbReference type="Proteomes" id="UP000572988"/>
    </source>
</evidence>
<organism evidence="7">
    <name type="scientific">Staphylococcus schleiferi</name>
    <dbReference type="NCBI Taxonomy" id="1295"/>
    <lineage>
        <taxon>Bacteria</taxon>
        <taxon>Bacillati</taxon>
        <taxon>Bacillota</taxon>
        <taxon>Bacilli</taxon>
        <taxon>Bacillales</taxon>
        <taxon>Staphylococcaceae</taxon>
        <taxon>Staphylococcus</taxon>
    </lineage>
</organism>
<comment type="caution">
    <text evidence="4">Lacks conserved residue(s) required for the propagation of feature annotation.</text>
</comment>
<dbReference type="HAMAP" id="MF_01539">
    <property type="entry name" value="TmcAL"/>
    <property type="match status" value="1"/>
</dbReference>
<dbReference type="Gene3D" id="3.40.50.620">
    <property type="entry name" value="HUPs"/>
    <property type="match status" value="1"/>
</dbReference>
<dbReference type="PANTHER" id="PTHR37825:SF1">
    <property type="entry name" value="TRNA(MET) CYTIDINE ACETATE LIGASE"/>
    <property type="match status" value="1"/>
</dbReference>
<keyword evidence="3 4" id="KW-0819">tRNA processing</keyword>
<dbReference type="EMBL" id="UHEF01000001">
    <property type="protein sequence ID" value="SUM89499.1"/>
    <property type="molecule type" value="Genomic_DNA"/>
</dbReference>
<evidence type="ECO:0000256" key="4">
    <source>
        <dbReference type="HAMAP-Rule" id="MF_01539"/>
    </source>
</evidence>
<dbReference type="GeneID" id="93790401"/>
<dbReference type="EC" id="6.3.4.-" evidence="4"/>
<dbReference type="EMBL" id="LR962863">
    <property type="protein sequence ID" value="CAD7360133.1"/>
    <property type="molecule type" value="Genomic_DNA"/>
</dbReference>
<dbReference type="Proteomes" id="UP000572988">
    <property type="component" value="Unassembled WGS sequence"/>
</dbReference>
<dbReference type="RefSeq" id="WP_016424792.1">
    <property type="nucleotide sequence ID" value="NZ_CABKRV010000001.1"/>
</dbReference>
<dbReference type="PANTHER" id="PTHR37825">
    <property type="entry name" value="TRNA(MET) CYTIDINE ACETATE LIGASE"/>
    <property type="match status" value="1"/>
</dbReference>
<dbReference type="AlphaFoldDB" id="A0A7Z7VXJ1"/>
<dbReference type="InterPro" id="IPR014729">
    <property type="entry name" value="Rossmann-like_a/b/a_fold"/>
</dbReference>
<dbReference type="InterPro" id="IPR008513">
    <property type="entry name" value="tRNA(Met)_cyd_acetate_ligase"/>
</dbReference>
<comment type="similarity">
    <text evidence="4">Belongs to the TmcAL family.</text>
</comment>
<feature type="binding site" evidence="4">
    <location>
        <begin position="7"/>
        <end position="20"/>
    </location>
    <ligand>
        <name>ATP</name>
        <dbReference type="ChEBI" id="CHEBI:30616"/>
    </ligand>
</feature>
<dbReference type="EMBL" id="POVK01000027">
    <property type="protein sequence ID" value="NHA34535.1"/>
    <property type="molecule type" value="Genomic_DNA"/>
</dbReference>
<comment type="subcellular location">
    <subcellularLocation>
        <location evidence="4">Cytoplasm</location>
    </subcellularLocation>
</comment>
<keyword evidence="9" id="KW-1185">Reference proteome</keyword>
<reference evidence="6 9" key="1">
    <citation type="submission" date="2018-01" db="EMBL/GenBank/DDBJ databases">
        <title>Complete genome sequence of Staphylococcus Scheliferi isolated from human.</title>
        <authorList>
            <person name="Abouelkhair M.A."/>
            <person name="Bemis D.A."/>
            <person name="Kania S.A."/>
        </authorList>
    </citation>
    <scope>NUCLEOTIDE SEQUENCE [LARGE SCALE GENOMIC DNA]</scope>
    <source>
        <strain evidence="6 9">ATCC 43808</strain>
    </source>
</reference>
<accession>A0A7Z7VXJ1</accession>
<dbReference type="SUPFAM" id="SSF52374">
    <property type="entry name" value="Nucleotidylyl transferase"/>
    <property type="match status" value="1"/>
</dbReference>
<dbReference type="Proteomes" id="UP000264146">
    <property type="component" value="Chromosome"/>
</dbReference>
<comment type="catalytic activity">
    <reaction evidence="4">
        <text>cytidine(34) in elongator tRNA(Met) + acetate + ATP = N(4)-acetylcytidine(34) in elongator tRNA(Met) + AMP + diphosphate</text>
        <dbReference type="Rhea" id="RHEA:58144"/>
        <dbReference type="Rhea" id="RHEA-COMP:10693"/>
        <dbReference type="Rhea" id="RHEA-COMP:10694"/>
        <dbReference type="ChEBI" id="CHEBI:30089"/>
        <dbReference type="ChEBI" id="CHEBI:30616"/>
        <dbReference type="ChEBI" id="CHEBI:33019"/>
        <dbReference type="ChEBI" id="CHEBI:74900"/>
        <dbReference type="ChEBI" id="CHEBI:82748"/>
        <dbReference type="ChEBI" id="CHEBI:456215"/>
    </reaction>
</comment>
<keyword evidence="2 4" id="KW-0436">Ligase</keyword>
<gene>
    <name evidence="4" type="primary">tmcAL</name>
    <name evidence="6" type="ORF">C1O36_08425</name>
    <name evidence="7" type="ORF">NCTC12218_01799</name>
</gene>
<keyword evidence="1 4" id="KW-0820">tRNA-binding</keyword>
<reference evidence="7" key="2">
    <citation type="submission" date="2018-06" db="EMBL/GenBank/DDBJ databases">
        <authorList>
            <consortium name="Pathogen Informatics"/>
            <person name="Doyle S."/>
        </authorList>
    </citation>
    <scope>NUCLEOTIDE SEQUENCE [LARGE SCALE GENOMIC DNA]</scope>
    <source>
        <strain evidence="7">NCTC12218</strain>
    </source>
</reference>
<evidence type="ECO:0000313" key="8">
    <source>
        <dbReference type="Proteomes" id="UP000264146"/>
    </source>
</evidence>
<feature type="binding site" evidence="4">
    <location>
        <position position="177"/>
    </location>
    <ligand>
        <name>ATP</name>
        <dbReference type="ChEBI" id="CHEBI:30616"/>
    </ligand>
</feature>
<sequence length="377" mass="42944">MKSVAMITEYNPFHNGHLYHATQSQREAKADVTIAVMSGQFMMRGMPAIFNKFKRAQMATVACDIVVELPLLGSLSSSDIFAEMGIKVATYMQADVLSFGSESGDMVQLKQTAEQLLELEETDAFKREIKSGKSFARIAGETLNTDLLAEPNNVLAIAYIKNILRHNPKLQPMTISRAHTHHHDDQFQHDYLASGTAIRKSLCGKDDVWKTMVPKQNVQLMTQPYCDSERLFQLIKLSILQQSPESLKSIYTMSEGFENRLHKVITQVSNYDELMTALKTKRYTYTHIQRILMNILLNFQYSDVNQQLPGVRILAMSQKGQQYLKYLKSIAPEKQFITNVNRENASLFKHEIKATEIYNLLTDETMNDFNTPVSIAR</sequence>
<dbReference type="GO" id="GO:0005524">
    <property type="term" value="F:ATP binding"/>
    <property type="evidence" value="ECO:0007669"/>
    <property type="project" value="UniProtKB-KW"/>
</dbReference>
<keyword evidence="4" id="KW-0963">Cytoplasm</keyword>
<dbReference type="NCBIfam" id="NF010191">
    <property type="entry name" value="PRK13670.1"/>
    <property type="match status" value="1"/>
</dbReference>
<dbReference type="GO" id="GO:0000049">
    <property type="term" value="F:tRNA binding"/>
    <property type="evidence" value="ECO:0007669"/>
    <property type="project" value="UniProtKB-KW"/>
</dbReference>
<evidence type="ECO:0000256" key="2">
    <source>
        <dbReference type="ARBA" id="ARBA00022598"/>
    </source>
</evidence>
<reference evidence="5 8" key="3">
    <citation type="submission" date="2020-11" db="EMBL/GenBank/DDBJ databases">
        <authorList>
            <consortium name="Pathogen Informatics"/>
        </authorList>
    </citation>
    <scope>NUCLEOTIDE SEQUENCE [LARGE SCALE GENOMIC DNA]</scope>
    <source>
        <strain evidence="5 8">NCTC12218</strain>
    </source>
</reference>
<keyword evidence="4" id="KW-0694">RNA-binding</keyword>
<dbReference type="GO" id="GO:0006400">
    <property type="term" value="P:tRNA modification"/>
    <property type="evidence" value="ECO:0007669"/>
    <property type="project" value="UniProtKB-UniRule"/>
</dbReference>
<name>A0A7Z7VXJ1_STASC</name>
<evidence type="ECO:0000313" key="5">
    <source>
        <dbReference type="EMBL" id="CAD7360133.1"/>
    </source>
</evidence>
<evidence type="ECO:0000313" key="7">
    <source>
        <dbReference type="EMBL" id="SUM89499.1"/>
    </source>
</evidence>
<protein>
    <recommendedName>
        <fullName evidence="4">tRNA(Met) cytidine acetate ligase</fullName>
        <ecNumber evidence="4">6.3.4.-</ecNumber>
    </recommendedName>
</protein>
<proteinExistence type="inferred from homology"/>
<dbReference type="GO" id="GO:0016879">
    <property type="term" value="F:ligase activity, forming carbon-nitrogen bonds"/>
    <property type="evidence" value="ECO:0007669"/>
    <property type="project" value="UniProtKB-UniRule"/>
</dbReference>
<evidence type="ECO:0000256" key="1">
    <source>
        <dbReference type="ARBA" id="ARBA00022555"/>
    </source>
</evidence>
<feature type="binding site" evidence="4">
    <location>
        <position position="152"/>
    </location>
    <ligand>
        <name>ATP</name>
        <dbReference type="ChEBI" id="CHEBI:30616"/>
    </ligand>
</feature>
<dbReference type="Pfam" id="PF05636">
    <property type="entry name" value="HIGH_NTase1"/>
    <property type="match status" value="1"/>
</dbReference>
<dbReference type="GO" id="GO:0005737">
    <property type="term" value="C:cytoplasm"/>
    <property type="evidence" value="ECO:0007669"/>
    <property type="project" value="UniProtKB-SubCell"/>
</dbReference>
<comment type="function">
    <text evidence="4">Catalyzes the formation of N(4)-acetylcytidine (ac(4)C) at the wobble position of elongator tRNA(Met), using acetate and ATP as substrates. First activates an acetate ion to form acetyladenylate (Ac-AMP) and then transfers the acetyl group to tRNA to form ac(4)C34.</text>
</comment>